<dbReference type="InterPro" id="IPR019176">
    <property type="entry name" value="Cytochrome_B561-rel"/>
</dbReference>
<dbReference type="Pfam" id="PF09786">
    <property type="entry name" value="CytochromB561_N"/>
    <property type="match status" value="1"/>
</dbReference>
<organism evidence="3 4">
    <name type="scientific">Litomosoides sigmodontis</name>
    <name type="common">Filarial nematode worm</name>
    <dbReference type="NCBI Taxonomy" id="42156"/>
    <lineage>
        <taxon>Eukaryota</taxon>
        <taxon>Metazoa</taxon>
        <taxon>Ecdysozoa</taxon>
        <taxon>Nematoda</taxon>
        <taxon>Chromadorea</taxon>
        <taxon>Rhabditida</taxon>
        <taxon>Spirurina</taxon>
        <taxon>Spiruromorpha</taxon>
        <taxon>Filarioidea</taxon>
        <taxon>Onchocercidae</taxon>
        <taxon>Litomosoides</taxon>
    </lineage>
</organism>
<evidence type="ECO:0000313" key="4">
    <source>
        <dbReference type="Proteomes" id="UP000277928"/>
    </source>
</evidence>
<accession>A0A3P6UU26</accession>
<dbReference type="PANTHER" id="PTHR21780:SF0">
    <property type="entry name" value="TRANSMEMBRANE PROTEIN 209"/>
    <property type="match status" value="1"/>
</dbReference>
<gene>
    <name evidence="3" type="ORF">NLS_LOCUS5122</name>
</gene>
<evidence type="ECO:0008006" key="5">
    <source>
        <dbReference type="Google" id="ProtNLM"/>
    </source>
</evidence>
<name>A0A3P6UU26_LITSI</name>
<feature type="transmembrane region" description="Helical" evidence="2">
    <location>
        <begin position="39"/>
        <end position="67"/>
    </location>
</feature>
<reference evidence="3 4" key="1">
    <citation type="submission" date="2018-08" db="EMBL/GenBank/DDBJ databases">
        <authorList>
            <person name="Laetsch R D."/>
            <person name="Stevens L."/>
            <person name="Kumar S."/>
            <person name="Blaxter L. M."/>
        </authorList>
    </citation>
    <scope>NUCLEOTIDE SEQUENCE [LARGE SCALE GENOMIC DNA]</scope>
</reference>
<protein>
    <recommendedName>
        <fullName evidence="5">Transmembrane protein 209</fullName>
    </recommendedName>
</protein>
<evidence type="ECO:0000313" key="3">
    <source>
        <dbReference type="EMBL" id="VDK80981.1"/>
    </source>
</evidence>
<dbReference type="OrthoDB" id="509821at2759"/>
<dbReference type="EMBL" id="UYRX01000365">
    <property type="protein sequence ID" value="VDK80981.1"/>
    <property type="molecule type" value="Genomic_DNA"/>
</dbReference>
<dbReference type="STRING" id="42156.A0A3P6UU26"/>
<sequence>MNLSWQRGTVLPAKNKFDLLLALERGTERARLWQSWRQVLIWVIPTIYFVFDIFVLNCATCSSLLSFLLQYNVVYSTTYVIEITALFISLLNLLVRFFEAAKYSYCVTRKTPSKHTPQRVSSRGTIDQSYSTSSPAPSNHNFITQWLSALHFGKEAALSQKNLSSNHLRHNMASPATSSPLNRSGNEFGDSAVFMHSTPLVDHHSSYVERHSSHSVPLSAKVGSRASLRSRPISSIQTNKQLEEYLQKSPRSNELFKSTVGTSFDSLSPSESERVISISGLTSSTNNSYEVGTAMYDDEQGRVADDENSVVSLVTGSRIRVTDKRISLSPIPLNFIEVGNELTAEDGKGMASDGTDVARNADNDSITFRVNYNAAKRSPKAGQTFTPPLFRRSESNEESNRRHSESNERYSSPHSRSTNQLSNVLPSNSTSQLLNIVPSNSSSQLSTVLASNSANQLSNVLQLNGIESNPTGKRMPITSSEILNQWEFLLLHVPLYRLDAEGFAIAERNLRSWICQTILRPLIEKIDEINAVFTKSHAHLHLKIGHSSVEALQTAAASKSDLLKSALPYIIPYLKIHERQSYLIKRCRELSADVCMKSYNWQGGGCEPIERKEEGEQGYSPTERAWSLHLPTDAQLIWSWFAVYMDTRMGTNPLVNDIEMPFSSVFYLKKPSKPTQLQCMKKSFYIYQSSIHPPQFELVLDGGRGRFEIDRGSKNLWRTILLFIQHIRLFNEGQLGNIKIDENGINLACVLE</sequence>
<dbReference type="OMA" id="NGINLAC"/>
<proteinExistence type="predicted"/>
<dbReference type="GO" id="GO:0016020">
    <property type="term" value="C:membrane"/>
    <property type="evidence" value="ECO:0007669"/>
    <property type="project" value="TreeGrafter"/>
</dbReference>
<evidence type="ECO:0000256" key="1">
    <source>
        <dbReference type="SAM" id="MobiDB-lite"/>
    </source>
</evidence>
<feature type="compositionally biased region" description="Basic and acidic residues" evidence="1">
    <location>
        <begin position="391"/>
        <end position="408"/>
    </location>
</feature>
<feature type="region of interest" description="Disordered" evidence="1">
    <location>
        <begin position="377"/>
        <end position="424"/>
    </location>
</feature>
<feature type="compositionally biased region" description="Polar residues" evidence="1">
    <location>
        <begin position="413"/>
        <end position="424"/>
    </location>
</feature>
<dbReference type="PANTHER" id="PTHR21780">
    <property type="entry name" value="TRANSMEMBRANE PROTEIN 209"/>
    <property type="match status" value="1"/>
</dbReference>
<dbReference type="AlphaFoldDB" id="A0A3P6UU26"/>
<dbReference type="Proteomes" id="UP000277928">
    <property type="component" value="Unassembled WGS sequence"/>
</dbReference>
<feature type="region of interest" description="Disordered" evidence="1">
    <location>
        <begin position="112"/>
        <end position="137"/>
    </location>
</feature>
<keyword evidence="2" id="KW-0812">Transmembrane</keyword>
<evidence type="ECO:0000256" key="2">
    <source>
        <dbReference type="SAM" id="Phobius"/>
    </source>
</evidence>
<keyword evidence="2" id="KW-0472">Membrane</keyword>
<feature type="compositionally biased region" description="Polar residues" evidence="1">
    <location>
        <begin position="118"/>
        <end position="137"/>
    </location>
</feature>
<feature type="transmembrane region" description="Helical" evidence="2">
    <location>
        <begin position="73"/>
        <end position="95"/>
    </location>
</feature>
<keyword evidence="4" id="KW-1185">Reference proteome</keyword>
<keyword evidence="2" id="KW-1133">Transmembrane helix</keyword>